<dbReference type="SUPFAM" id="SSF52980">
    <property type="entry name" value="Restriction endonuclease-like"/>
    <property type="match status" value="1"/>
</dbReference>
<dbReference type="RefSeq" id="WP_342706431.1">
    <property type="nucleotide sequence ID" value="NZ_CP109823.1"/>
</dbReference>
<reference evidence="3 4" key="1">
    <citation type="submission" date="2022-10" db="EMBL/GenBank/DDBJ databases">
        <title>Genomic of Burkholderia cepacia PN-1.</title>
        <authorList>
            <person name="Yang Y."/>
            <person name="Guan H."/>
            <person name="Huang J."/>
        </authorList>
    </citation>
    <scope>NUCLEOTIDE SEQUENCE [LARGE SCALE GENOMIC DNA]</scope>
    <source>
        <strain evidence="3 4">PN-1</strain>
    </source>
</reference>
<proteinExistence type="predicted"/>
<protein>
    <submittedName>
        <fullName evidence="3">Restriction endonuclease</fullName>
    </submittedName>
</protein>
<dbReference type="GO" id="GO:0004519">
    <property type="term" value="F:endonuclease activity"/>
    <property type="evidence" value="ECO:0007669"/>
    <property type="project" value="UniProtKB-KW"/>
</dbReference>
<dbReference type="Gene3D" id="3.40.1350.10">
    <property type="match status" value="1"/>
</dbReference>
<dbReference type="Pfam" id="PF04471">
    <property type="entry name" value="Mrr_cat"/>
    <property type="match status" value="1"/>
</dbReference>
<keyword evidence="1" id="KW-0472">Membrane</keyword>
<accession>A0ABZ3DX31</accession>
<sequence length="331" mass="35993">MDTFLSVLGIAVSFVLFLIGYRQTIGAKKERIAACNVEVEKILLRRLILEGYAPNRLDIERLADGKARDFRVSADDLLSVQQILNTLYTRIVESDLVPADERRSMVERITPALVESEAKLVEGGVVESSEASGGRSMRMRAVALMAVLASLVGALVAALPNISKLGTVQPDFNLVLTAVITIAASLAVISLFLTAYKLRAAQEEPTTKSDEMAQYVRFERDVASVLKKAGASTRAVSSGLRAGDFIAERGGRKYLIEVKSWSRRVPSRMLAELADRLRLAAATVGADETIVVTKVPQVDASELPQIPGVIFLTEKQLATYLRRSNDQSDAA</sequence>
<keyword evidence="1" id="KW-0812">Transmembrane</keyword>
<keyword evidence="1" id="KW-1133">Transmembrane helix</keyword>
<feature type="domain" description="Restriction endonuclease type IV Mrr" evidence="2">
    <location>
        <begin position="216"/>
        <end position="293"/>
    </location>
</feature>
<organism evidence="3 4">
    <name type="scientific">Burkholderia arboris</name>
    <dbReference type="NCBI Taxonomy" id="488730"/>
    <lineage>
        <taxon>Bacteria</taxon>
        <taxon>Pseudomonadati</taxon>
        <taxon>Pseudomonadota</taxon>
        <taxon>Betaproteobacteria</taxon>
        <taxon>Burkholderiales</taxon>
        <taxon>Burkholderiaceae</taxon>
        <taxon>Burkholderia</taxon>
        <taxon>Burkholderia cepacia complex</taxon>
    </lineage>
</organism>
<dbReference type="EMBL" id="CP109823">
    <property type="protein sequence ID" value="XAE53778.1"/>
    <property type="molecule type" value="Genomic_DNA"/>
</dbReference>
<dbReference type="InterPro" id="IPR007560">
    <property type="entry name" value="Restrct_endonuc_IV_Mrr"/>
</dbReference>
<evidence type="ECO:0000313" key="3">
    <source>
        <dbReference type="EMBL" id="XAE53778.1"/>
    </source>
</evidence>
<feature type="transmembrane region" description="Helical" evidence="1">
    <location>
        <begin position="141"/>
        <end position="162"/>
    </location>
</feature>
<keyword evidence="3" id="KW-0378">Hydrolase</keyword>
<dbReference type="InterPro" id="IPR011856">
    <property type="entry name" value="tRNA_endonuc-like_dom_sf"/>
</dbReference>
<name>A0ABZ3DX31_9BURK</name>
<feature type="transmembrane region" description="Helical" evidence="1">
    <location>
        <begin position="174"/>
        <end position="196"/>
    </location>
</feature>
<keyword evidence="4" id="KW-1185">Reference proteome</keyword>
<evidence type="ECO:0000259" key="2">
    <source>
        <dbReference type="Pfam" id="PF04471"/>
    </source>
</evidence>
<dbReference type="Proteomes" id="UP001448498">
    <property type="component" value="Chromosome 2"/>
</dbReference>
<evidence type="ECO:0000256" key="1">
    <source>
        <dbReference type="SAM" id="Phobius"/>
    </source>
</evidence>
<dbReference type="InterPro" id="IPR011335">
    <property type="entry name" value="Restrct_endonuc-II-like"/>
</dbReference>
<feature type="transmembrane region" description="Helical" evidence="1">
    <location>
        <begin position="6"/>
        <end position="21"/>
    </location>
</feature>
<keyword evidence="3" id="KW-0540">Nuclease</keyword>
<keyword evidence="3" id="KW-0255">Endonuclease</keyword>
<evidence type="ECO:0000313" key="4">
    <source>
        <dbReference type="Proteomes" id="UP001448498"/>
    </source>
</evidence>
<gene>
    <name evidence="3" type="ORF">OHZ10_34685</name>
</gene>